<dbReference type="CDD" id="cd06260">
    <property type="entry name" value="DUF820-like"/>
    <property type="match status" value="1"/>
</dbReference>
<keyword evidence="3" id="KW-1185">Reference proteome</keyword>
<dbReference type="PANTHER" id="PTHR36558:SF1">
    <property type="entry name" value="RESTRICTION ENDONUCLEASE DOMAIN-CONTAINING PROTEIN-RELATED"/>
    <property type="match status" value="1"/>
</dbReference>
<sequence length="157" mass="17138">MTEPSAKHAEITARLRMWLGTALDPERFAVSSFDPGVPTERSIRHPDVLVDAQGSDRAANLAAAPVLIAEVTEPQTYATDFGSKVVEYTSLPSLAAYLVLFRNEPRAWIWRRTAEGTFPEEPEMLVGREATIPLPGLGLTLALSDIYPGEETDAFPA</sequence>
<reference evidence="2 3" key="1">
    <citation type="submission" date="2019-09" db="EMBL/GenBank/DDBJ databases">
        <title>Draft Whole-Genome sequence of Blastochloris sulfoviridis DSM 729.</title>
        <authorList>
            <person name="Meyer T.E."/>
            <person name="Kyndt J.A."/>
        </authorList>
    </citation>
    <scope>NUCLEOTIDE SEQUENCE [LARGE SCALE GENOMIC DNA]</scope>
    <source>
        <strain evidence="2 3">DSM 729</strain>
    </source>
</reference>
<evidence type="ECO:0000313" key="3">
    <source>
        <dbReference type="Proteomes" id="UP000323886"/>
    </source>
</evidence>
<keyword evidence="2" id="KW-0540">Nuclease</keyword>
<proteinExistence type="predicted"/>
<dbReference type="EMBL" id="VWPL01000009">
    <property type="protein sequence ID" value="KAA5602142.1"/>
    <property type="molecule type" value="Genomic_DNA"/>
</dbReference>
<accession>A0A5M6I1V6</accession>
<dbReference type="InterPro" id="IPR012296">
    <property type="entry name" value="Nuclease_put_TT1808"/>
</dbReference>
<dbReference type="PANTHER" id="PTHR36558">
    <property type="entry name" value="GLR1098 PROTEIN"/>
    <property type="match status" value="1"/>
</dbReference>
<keyword evidence="2" id="KW-0255">Endonuclease</keyword>
<feature type="domain" description="Putative restriction endonuclease" evidence="1">
    <location>
        <begin position="1"/>
        <end position="142"/>
    </location>
</feature>
<dbReference type="GO" id="GO:0004519">
    <property type="term" value="F:endonuclease activity"/>
    <property type="evidence" value="ECO:0007669"/>
    <property type="project" value="UniProtKB-KW"/>
</dbReference>
<dbReference type="Pfam" id="PF05685">
    <property type="entry name" value="Uma2"/>
    <property type="match status" value="1"/>
</dbReference>
<dbReference type="AlphaFoldDB" id="A0A5M6I1V6"/>
<comment type="caution">
    <text evidence="2">The sequence shown here is derived from an EMBL/GenBank/DDBJ whole genome shotgun (WGS) entry which is preliminary data.</text>
</comment>
<gene>
    <name evidence="2" type="ORF">F1193_07170</name>
</gene>
<dbReference type="SUPFAM" id="SSF52980">
    <property type="entry name" value="Restriction endonuclease-like"/>
    <property type="match status" value="1"/>
</dbReference>
<dbReference type="Gene3D" id="3.90.1570.10">
    <property type="entry name" value="tt1808, chain A"/>
    <property type="match status" value="1"/>
</dbReference>
<dbReference type="InterPro" id="IPR011335">
    <property type="entry name" value="Restrct_endonuc-II-like"/>
</dbReference>
<dbReference type="InterPro" id="IPR008538">
    <property type="entry name" value="Uma2"/>
</dbReference>
<keyword evidence="2" id="KW-0378">Hydrolase</keyword>
<protein>
    <submittedName>
        <fullName evidence="2">Uma2 family endonuclease</fullName>
    </submittedName>
</protein>
<evidence type="ECO:0000313" key="2">
    <source>
        <dbReference type="EMBL" id="KAA5602142.1"/>
    </source>
</evidence>
<dbReference type="OrthoDB" id="7959022at2"/>
<dbReference type="Proteomes" id="UP000323886">
    <property type="component" value="Unassembled WGS sequence"/>
</dbReference>
<evidence type="ECO:0000259" key="1">
    <source>
        <dbReference type="Pfam" id="PF05685"/>
    </source>
</evidence>
<organism evidence="2 3">
    <name type="scientific">Blastochloris sulfoviridis</name>
    <dbReference type="NCBI Taxonomy" id="50712"/>
    <lineage>
        <taxon>Bacteria</taxon>
        <taxon>Pseudomonadati</taxon>
        <taxon>Pseudomonadota</taxon>
        <taxon>Alphaproteobacteria</taxon>
        <taxon>Hyphomicrobiales</taxon>
        <taxon>Blastochloridaceae</taxon>
        <taxon>Blastochloris</taxon>
    </lineage>
</organism>
<name>A0A5M6I1V6_9HYPH</name>